<dbReference type="EMBL" id="AMZH03013224">
    <property type="protein sequence ID" value="RRT49633.1"/>
    <property type="molecule type" value="Genomic_DNA"/>
</dbReference>
<evidence type="ECO:0000313" key="3">
    <source>
        <dbReference type="Proteomes" id="UP000287651"/>
    </source>
</evidence>
<reference evidence="2 3" key="1">
    <citation type="journal article" date="2014" name="Agronomy (Basel)">
        <title>A Draft Genome Sequence for Ensete ventricosum, the Drought-Tolerant Tree Against Hunger.</title>
        <authorList>
            <person name="Harrison J."/>
            <person name="Moore K.A."/>
            <person name="Paszkiewicz K."/>
            <person name="Jones T."/>
            <person name="Grant M."/>
            <person name="Ambacheew D."/>
            <person name="Muzemil S."/>
            <person name="Studholme D.J."/>
        </authorList>
    </citation>
    <scope>NUCLEOTIDE SEQUENCE [LARGE SCALE GENOMIC DNA]</scope>
</reference>
<proteinExistence type="predicted"/>
<sequence>MAGAIELQSDNGPKSSLGIGPGSDDAVGPHCEFARRFTEGIGKLTGNTQEDRQKKTERFAARIPKAARLAGPLFSACNNLNPCGNPSQASEPRSPPLIPGNMDSNISSVLRVWLYGCKQMPRSLYHRGCAASTNHTAASQGKRRWPHLVFMAFSAPCGGAGTVAEPSSCS</sequence>
<evidence type="ECO:0000313" key="2">
    <source>
        <dbReference type="EMBL" id="RRT49633.1"/>
    </source>
</evidence>
<dbReference type="Proteomes" id="UP000287651">
    <property type="component" value="Unassembled WGS sequence"/>
</dbReference>
<name>A0A426YD60_ENSVE</name>
<dbReference type="AlphaFoldDB" id="A0A426YD60"/>
<comment type="caution">
    <text evidence="2">The sequence shown here is derived from an EMBL/GenBank/DDBJ whole genome shotgun (WGS) entry which is preliminary data.</text>
</comment>
<gene>
    <name evidence="2" type="ORF">B296_00026422</name>
</gene>
<feature type="region of interest" description="Disordered" evidence="1">
    <location>
        <begin position="1"/>
        <end position="23"/>
    </location>
</feature>
<evidence type="ECO:0000256" key="1">
    <source>
        <dbReference type="SAM" id="MobiDB-lite"/>
    </source>
</evidence>
<protein>
    <submittedName>
        <fullName evidence="2">Uncharacterized protein</fullName>
    </submittedName>
</protein>
<organism evidence="2 3">
    <name type="scientific">Ensete ventricosum</name>
    <name type="common">Abyssinian banana</name>
    <name type="synonym">Musa ensete</name>
    <dbReference type="NCBI Taxonomy" id="4639"/>
    <lineage>
        <taxon>Eukaryota</taxon>
        <taxon>Viridiplantae</taxon>
        <taxon>Streptophyta</taxon>
        <taxon>Embryophyta</taxon>
        <taxon>Tracheophyta</taxon>
        <taxon>Spermatophyta</taxon>
        <taxon>Magnoliopsida</taxon>
        <taxon>Liliopsida</taxon>
        <taxon>Zingiberales</taxon>
        <taxon>Musaceae</taxon>
        <taxon>Ensete</taxon>
    </lineage>
</organism>
<accession>A0A426YD60</accession>